<organism evidence="2 3">
    <name type="scientific">Paenibacillus xerothermodurans</name>
    <dbReference type="NCBI Taxonomy" id="1977292"/>
    <lineage>
        <taxon>Bacteria</taxon>
        <taxon>Bacillati</taxon>
        <taxon>Bacillota</taxon>
        <taxon>Bacilli</taxon>
        <taxon>Bacillales</taxon>
        <taxon>Paenibacillaceae</taxon>
        <taxon>Paenibacillus</taxon>
    </lineage>
</organism>
<keyword evidence="2" id="KW-0808">Transferase</keyword>
<dbReference type="Gene3D" id="3.40.50.150">
    <property type="entry name" value="Vaccinia Virus protein VP39"/>
    <property type="match status" value="1"/>
</dbReference>
<dbReference type="GO" id="GO:0008168">
    <property type="term" value="F:methyltransferase activity"/>
    <property type="evidence" value="ECO:0007669"/>
    <property type="project" value="UniProtKB-KW"/>
</dbReference>
<accession>A0A2W1NV42</accession>
<dbReference type="Pfam" id="PF13649">
    <property type="entry name" value="Methyltransf_25"/>
    <property type="match status" value="1"/>
</dbReference>
<evidence type="ECO:0000259" key="1">
    <source>
        <dbReference type="Pfam" id="PF13649"/>
    </source>
</evidence>
<dbReference type="SUPFAM" id="SSF53335">
    <property type="entry name" value="S-adenosyl-L-methionine-dependent methyltransferases"/>
    <property type="match status" value="1"/>
</dbReference>
<dbReference type="RefSeq" id="WP_089201299.1">
    <property type="nucleotide sequence ID" value="NZ_NHRJ02000015.1"/>
</dbReference>
<evidence type="ECO:0000313" key="3">
    <source>
        <dbReference type="Proteomes" id="UP000214746"/>
    </source>
</evidence>
<dbReference type="GO" id="GO:0032259">
    <property type="term" value="P:methylation"/>
    <property type="evidence" value="ECO:0007669"/>
    <property type="project" value="UniProtKB-KW"/>
</dbReference>
<dbReference type="InterPro" id="IPR041698">
    <property type="entry name" value="Methyltransf_25"/>
</dbReference>
<dbReference type="Proteomes" id="UP000214746">
    <property type="component" value="Unassembled WGS sequence"/>
</dbReference>
<name>A0A2W1NV42_PAEXE</name>
<keyword evidence="2" id="KW-0489">Methyltransferase</keyword>
<protein>
    <submittedName>
        <fullName evidence="2">Methyltransferase domain-containing protein</fullName>
    </submittedName>
</protein>
<dbReference type="EMBL" id="NHRJ02000015">
    <property type="protein sequence ID" value="PZE19552.1"/>
    <property type="molecule type" value="Genomic_DNA"/>
</dbReference>
<sequence>MERKIPDLSRRASAAELMDDFSQGGSELREALSHLRRLNRIFSAAGPCLYGLKRLWRYAGKPQKLTILDVGAGSGDVNRRILRWGSSRGVNLSITLVDLTEESCEEARLLFRREPRVQVEQRSVYDLPGNCADIVTGSQFLHHFDENELPGVTASMLKAARLGVVVSDIHRHWLAWTAVWLATRAVSANRYIRHDGPLSVAKGFRAEDWNRLRDDLGTTGLSYSWRPMFRYAVVIPKDVT</sequence>
<dbReference type="OrthoDB" id="9800454at2"/>
<reference evidence="2" key="1">
    <citation type="submission" date="2018-06" db="EMBL/GenBank/DDBJ databases">
        <title>Paenibacillus xerothermodurans sp. nov. an extremely dry heat resistant spore forming bacterium isolated from the soil of Cape Canaveral, Florida.</title>
        <authorList>
            <person name="Seuylemezian A."/>
            <person name="Kaur N."/>
            <person name="Patil P."/>
            <person name="Patil P."/>
            <person name="Mayilraj S."/>
            <person name="Vaishampayan P."/>
        </authorList>
    </citation>
    <scope>NUCLEOTIDE SEQUENCE [LARGE SCALE GENOMIC DNA]</scope>
    <source>
        <strain evidence="2">ATCC 27380</strain>
    </source>
</reference>
<dbReference type="InterPro" id="IPR029063">
    <property type="entry name" value="SAM-dependent_MTases_sf"/>
</dbReference>
<evidence type="ECO:0000313" key="2">
    <source>
        <dbReference type="EMBL" id="PZE19552.1"/>
    </source>
</evidence>
<feature type="domain" description="Methyltransferase" evidence="1">
    <location>
        <begin position="67"/>
        <end position="159"/>
    </location>
</feature>
<proteinExistence type="predicted"/>
<dbReference type="AlphaFoldDB" id="A0A2W1NV42"/>
<keyword evidence="3" id="KW-1185">Reference proteome</keyword>
<comment type="caution">
    <text evidence="2">The sequence shown here is derived from an EMBL/GenBank/DDBJ whole genome shotgun (WGS) entry which is preliminary data.</text>
</comment>
<gene>
    <name evidence="2" type="ORF">CBW46_017685</name>
</gene>